<keyword evidence="3" id="KW-1185">Reference proteome</keyword>
<comment type="caution">
    <text evidence="2">The sequence shown here is derived from an EMBL/GenBank/DDBJ whole genome shotgun (WGS) entry which is preliminary data.</text>
</comment>
<feature type="transmembrane region" description="Helical" evidence="1">
    <location>
        <begin position="33"/>
        <end position="52"/>
    </location>
</feature>
<feature type="transmembrane region" description="Helical" evidence="1">
    <location>
        <begin position="92"/>
        <end position="112"/>
    </location>
</feature>
<dbReference type="Proteomes" id="UP000291591">
    <property type="component" value="Unassembled WGS sequence"/>
</dbReference>
<accession>A0A4Q7V1S4</accession>
<keyword evidence="1" id="KW-1133">Transmembrane helix</keyword>
<keyword evidence="1" id="KW-0812">Transmembrane</keyword>
<evidence type="ECO:0000313" key="3">
    <source>
        <dbReference type="Proteomes" id="UP000291591"/>
    </source>
</evidence>
<dbReference type="AlphaFoldDB" id="A0A4Q7V1S4"/>
<organism evidence="2 3">
    <name type="scientific">Pseudonocardia sediminis</name>
    <dbReference type="NCBI Taxonomy" id="1397368"/>
    <lineage>
        <taxon>Bacteria</taxon>
        <taxon>Bacillati</taxon>
        <taxon>Actinomycetota</taxon>
        <taxon>Actinomycetes</taxon>
        <taxon>Pseudonocardiales</taxon>
        <taxon>Pseudonocardiaceae</taxon>
        <taxon>Pseudonocardia</taxon>
    </lineage>
</organism>
<evidence type="ECO:0000256" key="1">
    <source>
        <dbReference type="SAM" id="Phobius"/>
    </source>
</evidence>
<protein>
    <recommendedName>
        <fullName evidence="4">ATP synthase protein I</fullName>
    </recommendedName>
</protein>
<proteinExistence type="predicted"/>
<gene>
    <name evidence="2" type="ORF">EV383_4999</name>
</gene>
<name>A0A4Q7V1S4_PSEST</name>
<feature type="transmembrane region" description="Helical" evidence="1">
    <location>
        <begin position="118"/>
        <end position="141"/>
    </location>
</feature>
<keyword evidence="1" id="KW-0472">Membrane</keyword>
<evidence type="ECO:0000313" key="2">
    <source>
        <dbReference type="EMBL" id="RZT88065.1"/>
    </source>
</evidence>
<reference evidence="2 3" key="1">
    <citation type="submission" date="2019-02" db="EMBL/GenBank/DDBJ databases">
        <title>Sequencing the genomes of 1000 actinobacteria strains.</title>
        <authorList>
            <person name="Klenk H.-P."/>
        </authorList>
    </citation>
    <scope>NUCLEOTIDE SEQUENCE [LARGE SCALE GENOMIC DNA]</scope>
    <source>
        <strain evidence="2 3">DSM 45779</strain>
    </source>
</reference>
<dbReference type="EMBL" id="SHKL01000001">
    <property type="protein sequence ID" value="RZT88065.1"/>
    <property type="molecule type" value="Genomic_DNA"/>
</dbReference>
<feature type="transmembrane region" description="Helical" evidence="1">
    <location>
        <begin position="58"/>
        <end position="80"/>
    </location>
</feature>
<sequence>MWRWDRWGTVDYDGPAVGQAQVIRRLSGSMARGAALVGVATSLVCVAVAAVVMGTPGVYGAAFAGVVATGSALLTPVLMLRTTELDPAAVMLASFVGLATKAIILLIVLFTLGNDSGLHRMSLAVTLLVVFVATTAAEAWAGHKIKILIGSDPASPSA</sequence>
<evidence type="ECO:0008006" key="4">
    <source>
        <dbReference type="Google" id="ProtNLM"/>
    </source>
</evidence>